<gene>
    <name evidence="4" type="ORF">M231_00588</name>
</gene>
<accession>A0A4Q1BVS3</accession>
<protein>
    <recommendedName>
        <fullName evidence="6">Translocation protein SEC72</fullName>
    </recommendedName>
</protein>
<keyword evidence="2" id="KW-0802">TPR repeat</keyword>
<dbReference type="STRING" id="5217.A0A4Q1BVS3"/>
<dbReference type="AlphaFoldDB" id="A0A4Q1BVS3"/>
<proteinExistence type="predicted"/>
<dbReference type="SUPFAM" id="SSF48452">
    <property type="entry name" value="TPR-like"/>
    <property type="match status" value="1"/>
</dbReference>
<evidence type="ECO:0000313" key="4">
    <source>
        <dbReference type="EMBL" id="RXK42230.1"/>
    </source>
</evidence>
<dbReference type="GO" id="GO:0051879">
    <property type="term" value="F:Hsp90 protein binding"/>
    <property type="evidence" value="ECO:0007669"/>
    <property type="project" value="TreeGrafter"/>
</dbReference>
<evidence type="ECO:0000313" key="5">
    <source>
        <dbReference type="Proteomes" id="UP000289152"/>
    </source>
</evidence>
<evidence type="ECO:0000256" key="1">
    <source>
        <dbReference type="ARBA" id="ARBA00022737"/>
    </source>
</evidence>
<sequence length="261" mass="28420">MAAMMPGMRPPASTPGPSHSHPHPHPQPTQTPIQLQPSPALQILLDSVPHSPVPWTLHEQTVPAPPAPPGQKTQPQTQTIVVCSEHKLSYCEKCDVDFNGLNYLHQFLKAAPADAVPPPPNVPPPPQRATVVKQLKEQGNTAFKSNNFGQAIQLYSKSADMALTRPPWEPSAIGKDEVVVALCNRSAAFAFAGAWLNALADAEAVVMIKRPWTKGHFRKARALVGLDRLEDARDALVDGLQFEPDDKVCSLHPLDEDCFDE</sequence>
<evidence type="ECO:0000256" key="2">
    <source>
        <dbReference type="ARBA" id="ARBA00022803"/>
    </source>
</evidence>
<comment type="caution">
    <text evidence="4">The sequence shown here is derived from an EMBL/GenBank/DDBJ whole genome shotgun (WGS) entry which is preliminary data.</text>
</comment>
<dbReference type="PANTHER" id="PTHR22904">
    <property type="entry name" value="TPR REPEAT CONTAINING PROTEIN"/>
    <property type="match status" value="1"/>
</dbReference>
<name>A0A4Q1BVS3_TREME</name>
<evidence type="ECO:0008006" key="6">
    <source>
        <dbReference type="Google" id="ProtNLM"/>
    </source>
</evidence>
<feature type="region of interest" description="Disordered" evidence="3">
    <location>
        <begin position="1"/>
        <end position="34"/>
    </location>
</feature>
<keyword evidence="1" id="KW-0677">Repeat</keyword>
<keyword evidence="5" id="KW-1185">Reference proteome</keyword>
<dbReference type="InParanoid" id="A0A4Q1BVS3"/>
<dbReference type="PANTHER" id="PTHR22904:SF523">
    <property type="entry name" value="STRESS-INDUCED-PHOSPHOPROTEIN 1"/>
    <property type="match status" value="1"/>
</dbReference>
<dbReference type="Proteomes" id="UP000289152">
    <property type="component" value="Unassembled WGS sequence"/>
</dbReference>
<dbReference type="VEuPathDB" id="FungiDB:TREMEDRAFT_23695"/>
<feature type="region of interest" description="Disordered" evidence="3">
    <location>
        <begin position="50"/>
        <end position="76"/>
    </location>
</feature>
<reference evidence="4 5" key="1">
    <citation type="submission" date="2016-06" db="EMBL/GenBank/DDBJ databases">
        <title>Evolution of pathogenesis and genome organization in the Tremellales.</title>
        <authorList>
            <person name="Cuomo C."/>
            <person name="Litvintseva A."/>
            <person name="Heitman J."/>
            <person name="Chen Y."/>
            <person name="Sun S."/>
            <person name="Springer D."/>
            <person name="Dromer F."/>
            <person name="Young S."/>
            <person name="Zeng Q."/>
            <person name="Chapman S."/>
            <person name="Gujja S."/>
            <person name="Saif S."/>
            <person name="Birren B."/>
        </authorList>
    </citation>
    <scope>NUCLEOTIDE SEQUENCE [LARGE SCALE GENOMIC DNA]</scope>
    <source>
        <strain evidence="4 5">ATCC 28783</strain>
    </source>
</reference>
<dbReference type="EMBL" id="SDIL01000003">
    <property type="protein sequence ID" value="RXK42230.1"/>
    <property type="molecule type" value="Genomic_DNA"/>
</dbReference>
<organism evidence="4 5">
    <name type="scientific">Tremella mesenterica</name>
    <name type="common">Jelly fungus</name>
    <dbReference type="NCBI Taxonomy" id="5217"/>
    <lineage>
        <taxon>Eukaryota</taxon>
        <taxon>Fungi</taxon>
        <taxon>Dikarya</taxon>
        <taxon>Basidiomycota</taxon>
        <taxon>Agaricomycotina</taxon>
        <taxon>Tremellomycetes</taxon>
        <taxon>Tremellales</taxon>
        <taxon>Tremellaceae</taxon>
        <taxon>Tremella</taxon>
    </lineage>
</organism>
<dbReference type="OrthoDB" id="433738at2759"/>
<dbReference type="InterPro" id="IPR011990">
    <property type="entry name" value="TPR-like_helical_dom_sf"/>
</dbReference>
<evidence type="ECO:0000256" key="3">
    <source>
        <dbReference type="SAM" id="MobiDB-lite"/>
    </source>
</evidence>
<dbReference type="Gene3D" id="1.25.40.10">
    <property type="entry name" value="Tetratricopeptide repeat domain"/>
    <property type="match status" value="1"/>
</dbReference>